<name>A0A087CEF2_9BIFI</name>
<keyword evidence="2" id="KW-1185">Reference proteome</keyword>
<organism evidence="1 2">
    <name type="scientific">Bifidobacterium psychraerophilum</name>
    <dbReference type="NCBI Taxonomy" id="218140"/>
    <lineage>
        <taxon>Bacteria</taxon>
        <taxon>Bacillati</taxon>
        <taxon>Actinomycetota</taxon>
        <taxon>Actinomycetes</taxon>
        <taxon>Bifidobacteriales</taxon>
        <taxon>Bifidobacteriaceae</taxon>
        <taxon>Bifidobacterium</taxon>
    </lineage>
</organism>
<dbReference type="eggNOG" id="ENOG5031KHW">
    <property type="taxonomic scope" value="Bacteria"/>
</dbReference>
<dbReference type="EMBL" id="JGZI01000010">
    <property type="protein sequence ID" value="KFI81652.1"/>
    <property type="molecule type" value="Genomic_DNA"/>
</dbReference>
<dbReference type="AlphaFoldDB" id="A0A087CEF2"/>
<protein>
    <submittedName>
        <fullName evidence="1">Lectin-C</fullName>
    </submittedName>
</protein>
<reference evidence="1 2" key="1">
    <citation type="submission" date="2014-03" db="EMBL/GenBank/DDBJ databases">
        <title>Genomics of Bifidobacteria.</title>
        <authorList>
            <person name="Ventura M."/>
            <person name="Milani C."/>
            <person name="Lugli G.A."/>
        </authorList>
    </citation>
    <scope>NUCLEOTIDE SEQUENCE [LARGE SCALE GENOMIC DNA]</scope>
    <source>
        <strain evidence="1 2">LMG 21775</strain>
    </source>
</reference>
<dbReference type="Proteomes" id="UP000029050">
    <property type="component" value="Unassembled WGS sequence"/>
</dbReference>
<dbReference type="GeneID" id="98299167"/>
<proteinExistence type="predicted"/>
<dbReference type="RefSeq" id="WP_238556853.1">
    <property type="nucleotide sequence ID" value="NZ_BAABVZ010000002.1"/>
</dbReference>
<evidence type="ECO:0000313" key="1">
    <source>
        <dbReference type="EMBL" id="KFI81652.1"/>
    </source>
</evidence>
<sequence length="115" mass="12632">MTDITKYDEHAYEINTVSAGRLAVDIETLKSFDLSNHEHGAAACGCCGCCFTGDCCGDVDCVQGKECEAKDCHEACRENNEHHDCAFCHLAFDTDEQSHEEILKDLRELSQALAA</sequence>
<accession>A0A087CEF2</accession>
<comment type="caution">
    <text evidence="1">The sequence shown here is derived from an EMBL/GenBank/DDBJ whole genome shotgun (WGS) entry which is preliminary data.</text>
</comment>
<evidence type="ECO:0000313" key="2">
    <source>
        <dbReference type="Proteomes" id="UP000029050"/>
    </source>
</evidence>
<gene>
    <name evidence="1" type="ORF">BPSY_2064</name>
</gene>